<keyword evidence="4" id="KW-1185">Reference proteome</keyword>
<dbReference type="PANTHER" id="PTHR47926">
    <property type="entry name" value="PENTATRICOPEPTIDE REPEAT-CONTAINING PROTEIN"/>
    <property type="match status" value="1"/>
</dbReference>
<comment type="caution">
    <text evidence="3">The sequence shown here is derived from an EMBL/GenBank/DDBJ whole genome shotgun (WGS) entry which is preliminary data.</text>
</comment>
<gene>
    <name evidence="3" type="ORF">HHK36_026968</name>
</gene>
<name>A0A834YGJ8_TETSI</name>
<dbReference type="NCBIfam" id="TIGR00756">
    <property type="entry name" value="PPR"/>
    <property type="match status" value="4"/>
</dbReference>
<keyword evidence="1" id="KW-0677">Repeat</keyword>
<evidence type="ECO:0008006" key="5">
    <source>
        <dbReference type="Google" id="ProtNLM"/>
    </source>
</evidence>
<evidence type="ECO:0000256" key="1">
    <source>
        <dbReference type="ARBA" id="ARBA00022737"/>
    </source>
</evidence>
<dbReference type="InterPro" id="IPR011990">
    <property type="entry name" value="TPR-like_helical_dom_sf"/>
</dbReference>
<dbReference type="PROSITE" id="PS51375">
    <property type="entry name" value="PPR"/>
    <property type="match status" value="6"/>
</dbReference>
<dbReference type="EMBL" id="JABCRI010000020">
    <property type="protein sequence ID" value="KAF8388302.1"/>
    <property type="molecule type" value="Genomic_DNA"/>
</dbReference>
<organism evidence="3 4">
    <name type="scientific">Tetracentron sinense</name>
    <name type="common">Spur-leaf</name>
    <dbReference type="NCBI Taxonomy" id="13715"/>
    <lineage>
        <taxon>Eukaryota</taxon>
        <taxon>Viridiplantae</taxon>
        <taxon>Streptophyta</taxon>
        <taxon>Embryophyta</taxon>
        <taxon>Tracheophyta</taxon>
        <taxon>Spermatophyta</taxon>
        <taxon>Magnoliopsida</taxon>
        <taxon>Trochodendrales</taxon>
        <taxon>Trochodendraceae</taxon>
        <taxon>Tetracentron</taxon>
    </lineage>
</organism>
<dbReference type="Gene3D" id="1.25.40.10">
    <property type="entry name" value="Tetratricopeptide repeat domain"/>
    <property type="match status" value="4"/>
</dbReference>
<feature type="repeat" description="PPR" evidence="2">
    <location>
        <begin position="550"/>
        <end position="584"/>
    </location>
</feature>
<dbReference type="GO" id="GO:0009451">
    <property type="term" value="P:RNA modification"/>
    <property type="evidence" value="ECO:0007669"/>
    <property type="project" value="InterPro"/>
</dbReference>
<dbReference type="GO" id="GO:0003723">
    <property type="term" value="F:RNA binding"/>
    <property type="evidence" value="ECO:0007669"/>
    <property type="project" value="InterPro"/>
</dbReference>
<feature type="repeat" description="PPR" evidence="2">
    <location>
        <begin position="310"/>
        <end position="345"/>
    </location>
</feature>
<feature type="repeat" description="PPR" evidence="2">
    <location>
        <begin position="172"/>
        <end position="206"/>
    </location>
</feature>
<feature type="repeat" description="PPR" evidence="2">
    <location>
        <begin position="448"/>
        <end position="483"/>
    </location>
</feature>
<dbReference type="PANTHER" id="PTHR47926:SF347">
    <property type="entry name" value="PENTATRICOPEPTIDE REPEAT-CONTAINING PROTEIN"/>
    <property type="match status" value="1"/>
</dbReference>
<sequence length="637" mass="71047">MVPSSISSSFLFFFAHKSFTHINSRFYTSATTVFYTSHHLLQLLQFSINHKSLKLIQQSHTRIYSLGCDQDPFLATKLISAYSICGVPRDSRTVFNLIFHKSLVLWNSLISGYAKNGIYKEAFDLFNQMCWGGEKPDNYTLATLLKISGNVGDLETGKMVHCKSIQMGFVSDTVLANSLMAMYCKCENFGDLRKLFDEMLHRNTASWNVLISGYGIPGNFVFNEDMWELVKQMQIEGIKLDGYTVSSLLPLCGTGKGKWDYGRELHCFIVKNELALGSDVHVGCCLIDMYSKSKNVIMGRRVFDRMSCKNVVAWTSMITGYVQNGGSEEALNLFREMQSREGIEPNRVSLVSVLPACSALAGLIEGKQIHGFAIRNELNHEVSLGNALIDLYSKCGSLDCARRVFHNDSFCKDTISWSSMITGYGLHGKGQEAIFLYNKMLQLGIKPDVITFLGVLSACGRSGLVTEGLNLYSSIIMDFGITPTVEICACVVDMLGRSGQLDQALDFINSMPMRPGPSVWGALVGACIIHGNFEMRDLAYRFLIQLEPENPSNYVSLSNVYASSGRWDVVAEVRTRMKEKGLRKFPGCSWININSKTHSFYVADKAHSCSNLIHEMLDDLKLTMKGAAYVPDLEILT</sequence>
<dbReference type="FunFam" id="1.25.40.10:FF:000436">
    <property type="entry name" value="Pentatricopeptide repeat-containing protein At5g39350 family"/>
    <property type="match status" value="1"/>
</dbReference>
<dbReference type="InterPro" id="IPR046848">
    <property type="entry name" value="E_motif"/>
</dbReference>
<accession>A0A834YGJ8</accession>
<proteinExistence type="predicted"/>
<evidence type="ECO:0000256" key="2">
    <source>
        <dbReference type="PROSITE-ProRule" id="PRU00708"/>
    </source>
</evidence>
<evidence type="ECO:0000313" key="4">
    <source>
        <dbReference type="Proteomes" id="UP000655225"/>
    </source>
</evidence>
<dbReference type="Pfam" id="PF13041">
    <property type="entry name" value="PPR_2"/>
    <property type="match status" value="3"/>
</dbReference>
<protein>
    <recommendedName>
        <fullName evidence="5">Pentatricopeptide repeat-containing protein</fullName>
    </recommendedName>
</protein>
<dbReference type="AlphaFoldDB" id="A0A834YGJ8"/>
<dbReference type="FunFam" id="1.25.40.10:FF:000996">
    <property type="entry name" value="Small kernel1"/>
    <property type="match status" value="1"/>
</dbReference>
<dbReference type="OMA" id="HSFYVAD"/>
<feature type="repeat" description="PPR" evidence="2">
    <location>
        <begin position="413"/>
        <end position="447"/>
    </location>
</feature>
<evidence type="ECO:0000313" key="3">
    <source>
        <dbReference type="EMBL" id="KAF8388302.1"/>
    </source>
</evidence>
<dbReference type="InterPro" id="IPR002885">
    <property type="entry name" value="PPR_rpt"/>
</dbReference>
<dbReference type="Pfam" id="PF01535">
    <property type="entry name" value="PPR"/>
    <property type="match status" value="2"/>
</dbReference>
<feature type="repeat" description="PPR" evidence="2">
    <location>
        <begin position="102"/>
        <end position="136"/>
    </location>
</feature>
<dbReference type="OrthoDB" id="879807at2759"/>
<dbReference type="Proteomes" id="UP000655225">
    <property type="component" value="Unassembled WGS sequence"/>
</dbReference>
<reference evidence="3 4" key="1">
    <citation type="submission" date="2020-04" db="EMBL/GenBank/DDBJ databases">
        <title>Plant Genome Project.</title>
        <authorList>
            <person name="Zhang R.-G."/>
        </authorList>
    </citation>
    <scope>NUCLEOTIDE SEQUENCE [LARGE SCALE GENOMIC DNA]</scope>
    <source>
        <strain evidence="3">YNK0</strain>
        <tissue evidence="3">Leaf</tissue>
    </source>
</reference>
<dbReference type="Pfam" id="PF20431">
    <property type="entry name" value="E_motif"/>
    <property type="match status" value="1"/>
</dbReference>
<dbReference type="InterPro" id="IPR046960">
    <property type="entry name" value="PPR_At4g14850-like_plant"/>
</dbReference>